<dbReference type="Pfam" id="PF00092">
    <property type="entry name" value="VWA"/>
    <property type="match status" value="1"/>
</dbReference>
<dbReference type="PROSITE" id="PS50234">
    <property type="entry name" value="VWFA"/>
    <property type="match status" value="1"/>
</dbReference>
<proteinExistence type="predicted"/>
<dbReference type="InterPro" id="IPR002035">
    <property type="entry name" value="VWF_A"/>
</dbReference>
<name>A0A135ZB40_GARVA</name>
<dbReference type="CDD" id="cd00037">
    <property type="entry name" value="CLECT"/>
    <property type="match status" value="1"/>
</dbReference>
<feature type="domain" description="C-type lectin" evidence="1">
    <location>
        <begin position="331"/>
        <end position="444"/>
    </location>
</feature>
<dbReference type="Gene3D" id="3.40.50.410">
    <property type="entry name" value="von Willebrand factor, type A domain"/>
    <property type="match status" value="1"/>
</dbReference>
<dbReference type="InterPro" id="IPR016186">
    <property type="entry name" value="C-type_lectin-like/link_sf"/>
</dbReference>
<dbReference type="AlphaFoldDB" id="A0A135ZB40"/>
<organism evidence="3 4">
    <name type="scientific">Gardnerella vaginalis</name>
    <dbReference type="NCBI Taxonomy" id="2702"/>
    <lineage>
        <taxon>Bacteria</taxon>
        <taxon>Bacillati</taxon>
        <taxon>Actinomycetota</taxon>
        <taxon>Actinomycetes</taxon>
        <taxon>Bifidobacteriales</taxon>
        <taxon>Bifidobacteriaceae</taxon>
        <taxon>Gardnerella</taxon>
    </lineage>
</organism>
<sequence length="472" mass="53421">MKIVSVICTILIITVPAGLISYYNWVNRFQMPYGKLRSAITQNVADNYKIRIVGSDVRDYPHVKLYFSVTDNTGESLEIESPTAAIKEKVGKGSDIERRIRNIERIKDKQGVGYEIMLDKSYSMYNSMDIMKNTMKDFVRALNYKVGDKAEVISFDTYLMYMASYTKDEDNLLNGIDNMEPYGNTALYDALYTGVTNASKRIGANCVIAFTDGEDNMSQHSMDDVISFAKDKGIPIYLIGTADANTTYLQTIAEQTGGYFWNLKFIKDMSEVLDRIKANQDNVYCLEYDSDSSADPYADRVISALLADSKHSYSGGIGDDLPFNPIRGEKVQKASYTVHKGDVTWTEANAACMQDGAHLATIPTKDEEDKLIQLAEENDIKYVWIGGYTSERPNGDVFAHWITGEKTTYTNWMQGEPSRNDRDGSPEFYLMLWKVGDQWSWNDERDNLYNSSYLHDTFSGKTGYICKVDSKN</sequence>
<evidence type="ECO:0000313" key="4">
    <source>
        <dbReference type="Proteomes" id="UP000070505"/>
    </source>
</evidence>
<dbReference type="PATRIC" id="fig|2702.101.peg.189"/>
<dbReference type="SMART" id="SM00034">
    <property type="entry name" value="CLECT"/>
    <property type="match status" value="1"/>
</dbReference>
<feature type="domain" description="VWFA" evidence="2">
    <location>
        <begin position="113"/>
        <end position="276"/>
    </location>
</feature>
<dbReference type="SUPFAM" id="SSF56436">
    <property type="entry name" value="C-type lectin-like"/>
    <property type="match status" value="1"/>
</dbReference>
<dbReference type="Gene3D" id="3.10.100.10">
    <property type="entry name" value="Mannose-Binding Protein A, subunit A"/>
    <property type="match status" value="1"/>
</dbReference>
<evidence type="ECO:0000313" key="3">
    <source>
        <dbReference type="EMBL" id="KXI18836.1"/>
    </source>
</evidence>
<dbReference type="EMBL" id="LSRC01000007">
    <property type="protein sequence ID" value="KXI18836.1"/>
    <property type="molecule type" value="Genomic_DNA"/>
</dbReference>
<evidence type="ECO:0000259" key="2">
    <source>
        <dbReference type="PROSITE" id="PS50234"/>
    </source>
</evidence>
<dbReference type="InterPro" id="IPR016187">
    <property type="entry name" value="CTDL_fold"/>
</dbReference>
<accession>A0A135ZB40</accession>
<reference evidence="3 4" key="1">
    <citation type="submission" date="2016-02" db="EMBL/GenBank/DDBJ databases">
        <authorList>
            <person name="Wen L."/>
            <person name="He K."/>
            <person name="Yang H."/>
        </authorList>
    </citation>
    <scope>NUCLEOTIDE SEQUENCE [LARGE SCALE GENOMIC DNA]</scope>
    <source>
        <strain evidence="3 4">CMW7778B</strain>
    </source>
</reference>
<dbReference type="InterPro" id="IPR001304">
    <property type="entry name" value="C-type_lectin-like"/>
</dbReference>
<dbReference type="SUPFAM" id="SSF53300">
    <property type="entry name" value="vWA-like"/>
    <property type="match status" value="1"/>
</dbReference>
<dbReference type="SMART" id="SM00327">
    <property type="entry name" value="VWA"/>
    <property type="match status" value="1"/>
</dbReference>
<dbReference type="InterPro" id="IPR036465">
    <property type="entry name" value="vWFA_dom_sf"/>
</dbReference>
<dbReference type="PANTHER" id="PTHR22803">
    <property type="entry name" value="MANNOSE, PHOSPHOLIPASE, LECTIN RECEPTOR RELATED"/>
    <property type="match status" value="1"/>
</dbReference>
<dbReference type="PROSITE" id="PS50041">
    <property type="entry name" value="C_TYPE_LECTIN_2"/>
    <property type="match status" value="1"/>
</dbReference>
<dbReference type="CDD" id="cd00198">
    <property type="entry name" value="vWFA"/>
    <property type="match status" value="1"/>
</dbReference>
<dbReference type="Proteomes" id="UP000070505">
    <property type="component" value="Unassembled WGS sequence"/>
</dbReference>
<dbReference type="Pfam" id="PF00059">
    <property type="entry name" value="Lectin_C"/>
    <property type="match status" value="1"/>
</dbReference>
<comment type="caution">
    <text evidence="3">The sequence shown here is derived from an EMBL/GenBank/DDBJ whole genome shotgun (WGS) entry which is preliminary data.</text>
</comment>
<evidence type="ECO:0000259" key="1">
    <source>
        <dbReference type="PROSITE" id="PS50041"/>
    </source>
</evidence>
<dbReference type="InterPro" id="IPR050111">
    <property type="entry name" value="C-type_lectin/snaclec_domain"/>
</dbReference>
<gene>
    <name evidence="3" type="ORF">HMPREF3230_00189</name>
</gene>
<protein>
    <submittedName>
        <fullName evidence="3">von Willebrand factor type A domain protein</fullName>
    </submittedName>
</protein>